<comment type="caution">
    <text evidence="2">The sequence shown here is derived from an EMBL/GenBank/DDBJ whole genome shotgun (WGS) entry which is preliminary data.</text>
</comment>
<dbReference type="PANTHER" id="PTHR43861:SF6">
    <property type="entry name" value="METHYLTRANSFERASE TYPE 11"/>
    <property type="match status" value="1"/>
</dbReference>
<dbReference type="Proteomes" id="UP000218542">
    <property type="component" value="Unassembled WGS sequence"/>
</dbReference>
<dbReference type="CDD" id="cd02440">
    <property type="entry name" value="AdoMet_MTases"/>
    <property type="match status" value="1"/>
</dbReference>
<name>A0A286U444_9BACT</name>
<dbReference type="InterPro" id="IPR013216">
    <property type="entry name" value="Methyltransf_11"/>
</dbReference>
<dbReference type="GO" id="GO:0008757">
    <property type="term" value="F:S-adenosylmethionine-dependent methyltransferase activity"/>
    <property type="evidence" value="ECO:0007669"/>
    <property type="project" value="InterPro"/>
</dbReference>
<accession>A0A286U444</accession>
<feature type="domain" description="Methyltransferase type 11" evidence="1">
    <location>
        <begin position="42"/>
        <end position="136"/>
    </location>
</feature>
<proteinExistence type="predicted"/>
<dbReference type="RefSeq" id="WP_096896313.1">
    <property type="nucleotide sequence ID" value="NZ_BAOS01000045.1"/>
</dbReference>
<keyword evidence="3" id="KW-1185">Reference proteome</keyword>
<dbReference type="AlphaFoldDB" id="A0A286U444"/>
<evidence type="ECO:0000313" key="3">
    <source>
        <dbReference type="Proteomes" id="UP000218542"/>
    </source>
</evidence>
<dbReference type="EMBL" id="BAOS01000045">
    <property type="protein sequence ID" value="GAX62918.1"/>
    <property type="molecule type" value="Genomic_DNA"/>
</dbReference>
<reference evidence="3" key="1">
    <citation type="journal article" date="2017" name="Environ. Microbiol. Rep.">
        <title>Genetic Diversity of Marine Anaerobic Ammonium-Oxidizing Bacteria as Revealed by Genomic and Proteomic Analyses of 'Candidatus Scalindua japonica'.</title>
        <authorList>
            <person name="Oshiki M."/>
            <person name="Mizuto K."/>
            <person name="Kimura Z."/>
            <person name="Kindaichi T."/>
            <person name="Satoh H."/>
            <person name="Okabe S."/>
        </authorList>
    </citation>
    <scope>NUCLEOTIDE SEQUENCE [LARGE SCALE GENOMIC DNA]</scope>
    <source>
        <strain evidence="3">husup-a2</strain>
    </source>
</reference>
<dbReference type="OrthoDB" id="2592041at2"/>
<dbReference type="Gene3D" id="3.40.50.150">
    <property type="entry name" value="Vaccinia Virus protein VP39"/>
    <property type="match status" value="1"/>
</dbReference>
<evidence type="ECO:0000259" key="1">
    <source>
        <dbReference type="Pfam" id="PF08241"/>
    </source>
</evidence>
<dbReference type="PANTHER" id="PTHR43861">
    <property type="entry name" value="TRANS-ACONITATE 2-METHYLTRANSFERASE-RELATED"/>
    <property type="match status" value="1"/>
</dbReference>
<evidence type="ECO:0000313" key="2">
    <source>
        <dbReference type="EMBL" id="GAX62918.1"/>
    </source>
</evidence>
<keyword evidence="2" id="KW-0489">Methyltransferase</keyword>
<dbReference type="Pfam" id="PF08241">
    <property type="entry name" value="Methyltransf_11"/>
    <property type="match status" value="1"/>
</dbReference>
<gene>
    <name evidence="2" type="ORF">SCALIN_C45_0076</name>
</gene>
<organism evidence="2 3">
    <name type="scientific">Candidatus Scalindua japonica</name>
    <dbReference type="NCBI Taxonomy" id="1284222"/>
    <lineage>
        <taxon>Bacteria</taxon>
        <taxon>Pseudomonadati</taxon>
        <taxon>Planctomycetota</taxon>
        <taxon>Candidatus Brocadiia</taxon>
        <taxon>Candidatus Brocadiales</taxon>
        <taxon>Candidatus Scalinduaceae</taxon>
        <taxon>Candidatus Scalindua</taxon>
    </lineage>
</organism>
<dbReference type="SUPFAM" id="SSF53335">
    <property type="entry name" value="S-adenosyl-L-methionine-dependent methyltransferases"/>
    <property type="match status" value="1"/>
</dbReference>
<protein>
    <submittedName>
        <fullName evidence="2">Methyltransferase type 11</fullName>
    </submittedName>
</protein>
<dbReference type="GO" id="GO:0032259">
    <property type="term" value="P:methylation"/>
    <property type="evidence" value="ECO:0007669"/>
    <property type="project" value="UniProtKB-KW"/>
</dbReference>
<dbReference type="InterPro" id="IPR029063">
    <property type="entry name" value="SAM-dependent_MTases_sf"/>
</dbReference>
<sequence>MTNSIEKFYDEWHKSAESNRTLEIRDRDLLAIEYVGNCRSLLELGCGCGVLLNRASSAQKAGADISAEAIKIAKKEVHASGKVDLRVVNIDSENLPWESNSFEGCMAVEVLEHLFDPVHALAELNRVLEKNGKIVVTIPNSGYFYYRYYHLVTGGVSDFHGNGMIVDEHIRYYCERQIMKMMQLTGFGHIRIKGVMKTVVSTETIQQKRDRKLSFRKLLHAVRPTPVNVLSKSNKIFHLWKRYPSLFAVGLVIEARKVEESKFRYNAAIDHQHRTAELEKLNINYVD</sequence>
<keyword evidence="2" id="KW-0808">Transferase</keyword>